<protein>
    <submittedName>
        <fullName evidence="2">Uncharacterized protein</fullName>
    </submittedName>
</protein>
<keyword evidence="3" id="KW-1185">Reference proteome</keyword>
<name>A0ABS8UQX3_DATST</name>
<dbReference type="EMBL" id="JACEIK010002327">
    <property type="protein sequence ID" value="MCD9560479.1"/>
    <property type="molecule type" value="Genomic_DNA"/>
</dbReference>
<reference evidence="2 3" key="1">
    <citation type="journal article" date="2021" name="BMC Genomics">
        <title>Datura genome reveals duplications of psychoactive alkaloid biosynthetic genes and high mutation rate following tissue culture.</title>
        <authorList>
            <person name="Rajewski A."/>
            <person name="Carter-House D."/>
            <person name="Stajich J."/>
            <person name="Litt A."/>
        </authorList>
    </citation>
    <scope>NUCLEOTIDE SEQUENCE [LARGE SCALE GENOMIC DNA]</scope>
    <source>
        <strain evidence="2">AR-01</strain>
    </source>
</reference>
<feature type="compositionally biased region" description="Polar residues" evidence="1">
    <location>
        <begin position="1"/>
        <end position="19"/>
    </location>
</feature>
<evidence type="ECO:0000313" key="3">
    <source>
        <dbReference type="Proteomes" id="UP000823775"/>
    </source>
</evidence>
<evidence type="ECO:0000256" key="1">
    <source>
        <dbReference type="SAM" id="MobiDB-lite"/>
    </source>
</evidence>
<proteinExistence type="predicted"/>
<accession>A0ABS8UQX3</accession>
<feature type="region of interest" description="Disordered" evidence="1">
    <location>
        <begin position="1"/>
        <end position="24"/>
    </location>
</feature>
<evidence type="ECO:0000313" key="2">
    <source>
        <dbReference type="EMBL" id="MCD9560479.1"/>
    </source>
</evidence>
<gene>
    <name evidence="2" type="ORF">HAX54_019165</name>
</gene>
<dbReference type="Proteomes" id="UP000823775">
    <property type="component" value="Unassembled WGS sequence"/>
</dbReference>
<comment type="caution">
    <text evidence="2">The sequence shown here is derived from an EMBL/GenBank/DDBJ whole genome shotgun (WGS) entry which is preliminary data.</text>
</comment>
<sequence length="136" mass="14936">MATNEGTNSGINSASTDESWGQGVDQHSAPFVDVFKDTFIPTASHLPRQVSNRFADVQNVPQPTTVTNGPEGITEMTLQRKSTRARVAPILLKYFVTTQKTSTTPYSIDNYIKYDHLSSSYQDFTAVSSVEVEPSS</sequence>
<organism evidence="2 3">
    <name type="scientific">Datura stramonium</name>
    <name type="common">Jimsonweed</name>
    <name type="synonym">Common thornapple</name>
    <dbReference type="NCBI Taxonomy" id="4076"/>
    <lineage>
        <taxon>Eukaryota</taxon>
        <taxon>Viridiplantae</taxon>
        <taxon>Streptophyta</taxon>
        <taxon>Embryophyta</taxon>
        <taxon>Tracheophyta</taxon>
        <taxon>Spermatophyta</taxon>
        <taxon>Magnoliopsida</taxon>
        <taxon>eudicotyledons</taxon>
        <taxon>Gunneridae</taxon>
        <taxon>Pentapetalae</taxon>
        <taxon>asterids</taxon>
        <taxon>lamiids</taxon>
        <taxon>Solanales</taxon>
        <taxon>Solanaceae</taxon>
        <taxon>Solanoideae</taxon>
        <taxon>Datureae</taxon>
        <taxon>Datura</taxon>
    </lineage>
</organism>